<dbReference type="EMBL" id="JF510813">
    <property type="protein sequence ID" value="AEX60299.1"/>
    <property type="molecule type" value="mRNA"/>
</dbReference>
<sequence length="69" mass="7640">MMSKLGVLVTICLLLFPLTALPLDGDQPADRHAERTQDRNLASLIRSWIDTTNFCCCGAGCTHDCVKCW</sequence>
<reference evidence="4" key="1">
    <citation type="journal article" date="2013" name="Toxicon">
        <title>Characterizing the evolution and functions of the M-superfamily conotoxins.</title>
        <authorList>
            <person name="Zhou M."/>
            <person name="Wang L."/>
            <person name="Wu Y."/>
            <person name="Zhu X."/>
            <person name="Feng Y."/>
            <person name="Chen Z."/>
            <person name="Li Y."/>
            <person name="Sun D."/>
            <person name="Ren Z."/>
            <person name="Xu A."/>
        </authorList>
    </citation>
    <scope>NUCLEOTIDE SEQUENCE</scope>
</reference>
<dbReference type="AlphaFoldDB" id="H2BKH8"/>
<dbReference type="Pfam" id="PF02950">
    <property type="entry name" value="Conotoxin"/>
    <property type="match status" value="1"/>
</dbReference>
<feature type="chain" id="PRO_5003560522" evidence="3">
    <location>
        <begin position="21"/>
        <end position="69"/>
    </location>
</feature>
<name>H2BKH8_CONRT</name>
<feature type="signal peptide" evidence="3">
    <location>
        <begin position="1"/>
        <end position="20"/>
    </location>
</feature>
<evidence type="ECO:0000256" key="2">
    <source>
        <dbReference type="ARBA" id="ARBA00022525"/>
    </source>
</evidence>
<keyword evidence="3" id="KW-0732">Signal</keyword>
<organism evidence="4">
    <name type="scientific">Conus rattus</name>
    <name type="common">Rat cone</name>
    <dbReference type="NCBI Taxonomy" id="72283"/>
    <lineage>
        <taxon>Eukaryota</taxon>
        <taxon>Metazoa</taxon>
        <taxon>Spiralia</taxon>
        <taxon>Lophotrochozoa</taxon>
        <taxon>Mollusca</taxon>
        <taxon>Gastropoda</taxon>
        <taxon>Caenogastropoda</taxon>
        <taxon>Neogastropoda</taxon>
        <taxon>Conoidea</taxon>
        <taxon>Conidae</taxon>
        <taxon>Conus</taxon>
        <taxon>Rhizoconus</taxon>
    </lineage>
</organism>
<accession>H2BKH8</accession>
<evidence type="ECO:0000256" key="3">
    <source>
        <dbReference type="SAM" id="SignalP"/>
    </source>
</evidence>
<evidence type="ECO:0000313" key="4">
    <source>
        <dbReference type="EMBL" id="AEX60299.1"/>
    </source>
</evidence>
<keyword evidence="2" id="KW-0964">Secreted</keyword>
<proteinExistence type="evidence at transcript level"/>
<dbReference type="GO" id="GO:0005576">
    <property type="term" value="C:extracellular region"/>
    <property type="evidence" value="ECO:0007669"/>
    <property type="project" value="UniProtKB-SubCell"/>
</dbReference>
<evidence type="ECO:0000256" key="1">
    <source>
        <dbReference type="ARBA" id="ARBA00004613"/>
    </source>
</evidence>
<dbReference type="GO" id="GO:0008200">
    <property type="term" value="F:ion channel inhibitor activity"/>
    <property type="evidence" value="ECO:0007669"/>
    <property type="project" value="InterPro"/>
</dbReference>
<dbReference type="InterPro" id="IPR004214">
    <property type="entry name" value="Conotoxin"/>
</dbReference>
<comment type="subcellular location">
    <subcellularLocation>
        <location evidence="1">Secreted</location>
    </subcellularLocation>
</comment>
<protein>
    <submittedName>
        <fullName evidence="4">M superfamily MMSK group conopeptide Rt2-VK01</fullName>
    </submittedName>
</protein>